<dbReference type="Pfam" id="PF01812">
    <property type="entry name" value="5-FTHF_cyc-lig"/>
    <property type="match status" value="1"/>
</dbReference>
<evidence type="ECO:0000256" key="1">
    <source>
        <dbReference type="ARBA" id="ARBA00010638"/>
    </source>
</evidence>
<sequence>MNIKELKKEIRKNIIEKRNKIKIKDKVSMDRKIIDVLKEEESYKKARGIFVYIGFGSEINTKIIIEDALKKGKEVYVPKVKGKEMLLIKIDSLENLVTSSYGILEPTGDNNDFDVDKLDLIIMPGVAFDNRGNRIGYGGGYYDRFLEKNKIYSEKIALAYEFQILKSITSEKHDIKVDKIITEERIINIL</sequence>
<comment type="cofactor">
    <cofactor evidence="4">
        <name>Mg(2+)</name>
        <dbReference type="ChEBI" id="CHEBI:18420"/>
    </cofactor>
</comment>
<gene>
    <name evidence="5" type="ORF">J2S18_001874</name>
</gene>
<accession>A0ABT9UUE3</accession>
<reference evidence="5 6" key="1">
    <citation type="submission" date="2023-07" db="EMBL/GenBank/DDBJ databases">
        <title>Genomic Encyclopedia of Type Strains, Phase IV (KMG-IV): sequencing the most valuable type-strain genomes for metagenomic binning, comparative biology and taxonomic classification.</title>
        <authorList>
            <person name="Goeker M."/>
        </authorList>
    </citation>
    <scope>NUCLEOTIDE SEQUENCE [LARGE SCALE GENOMIC DNA]</scope>
    <source>
        <strain evidence="5 6">DSM 20694</strain>
    </source>
</reference>
<dbReference type="InterPro" id="IPR002698">
    <property type="entry name" value="FTHF_cligase"/>
</dbReference>
<keyword evidence="6" id="KW-1185">Reference proteome</keyword>
<evidence type="ECO:0000313" key="5">
    <source>
        <dbReference type="EMBL" id="MDQ0149943.1"/>
    </source>
</evidence>
<dbReference type="GO" id="GO:0030272">
    <property type="term" value="F:5-formyltetrahydrofolate cyclo-ligase activity"/>
    <property type="evidence" value="ECO:0007669"/>
    <property type="project" value="UniProtKB-EC"/>
</dbReference>
<comment type="catalytic activity">
    <reaction evidence="4">
        <text>(6S)-5-formyl-5,6,7,8-tetrahydrofolate + ATP = (6R)-5,10-methenyltetrahydrofolate + ADP + phosphate</text>
        <dbReference type="Rhea" id="RHEA:10488"/>
        <dbReference type="ChEBI" id="CHEBI:30616"/>
        <dbReference type="ChEBI" id="CHEBI:43474"/>
        <dbReference type="ChEBI" id="CHEBI:57455"/>
        <dbReference type="ChEBI" id="CHEBI:57457"/>
        <dbReference type="ChEBI" id="CHEBI:456216"/>
        <dbReference type="EC" id="6.3.3.2"/>
    </reaction>
</comment>
<dbReference type="NCBIfam" id="TIGR02727">
    <property type="entry name" value="MTHFS_bact"/>
    <property type="match status" value="1"/>
</dbReference>
<dbReference type="RefSeq" id="WP_307486098.1">
    <property type="nucleotide sequence ID" value="NZ_JAUSUF010000005.1"/>
</dbReference>
<dbReference type="PANTHER" id="PTHR23407">
    <property type="entry name" value="ATPASE INHIBITOR/5-FORMYLTETRAHYDROFOLATE CYCLO-LIGASE"/>
    <property type="match status" value="1"/>
</dbReference>
<dbReference type="InterPro" id="IPR037171">
    <property type="entry name" value="NagB/RpiA_transferase-like"/>
</dbReference>
<dbReference type="PANTHER" id="PTHR23407:SF1">
    <property type="entry name" value="5-FORMYLTETRAHYDROFOLATE CYCLO-LIGASE"/>
    <property type="match status" value="1"/>
</dbReference>
<dbReference type="Proteomes" id="UP001228504">
    <property type="component" value="Unassembled WGS sequence"/>
</dbReference>
<evidence type="ECO:0000256" key="4">
    <source>
        <dbReference type="RuleBase" id="RU361279"/>
    </source>
</evidence>
<dbReference type="SUPFAM" id="SSF100950">
    <property type="entry name" value="NagB/RpiA/CoA transferase-like"/>
    <property type="match status" value="1"/>
</dbReference>
<dbReference type="EMBL" id="JAUSUF010000005">
    <property type="protein sequence ID" value="MDQ0149943.1"/>
    <property type="molecule type" value="Genomic_DNA"/>
</dbReference>
<comment type="caution">
    <text evidence="5">The sequence shown here is derived from an EMBL/GenBank/DDBJ whole genome shotgun (WGS) entry which is preliminary data.</text>
</comment>
<keyword evidence="4" id="KW-0460">Magnesium</keyword>
<dbReference type="InterPro" id="IPR024185">
    <property type="entry name" value="FTHF_cligase-like_sf"/>
</dbReference>
<keyword evidence="2 4" id="KW-0547">Nucleotide-binding</keyword>
<keyword evidence="3 4" id="KW-0067">ATP-binding</keyword>
<evidence type="ECO:0000256" key="2">
    <source>
        <dbReference type="ARBA" id="ARBA00022741"/>
    </source>
</evidence>
<dbReference type="PIRSF" id="PIRSF006806">
    <property type="entry name" value="FTHF_cligase"/>
    <property type="match status" value="1"/>
</dbReference>
<keyword evidence="4" id="KW-0479">Metal-binding</keyword>
<comment type="similarity">
    <text evidence="1 4">Belongs to the 5-formyltetrahydrofolate cyclo-ligase family.</text>
</comment>
<protein>
    <recommendedName>
        <fullName evidence="4">5-formyltetrahydrofolate cyclo-ligase</fullName>
        <ecNumber evidence="4">6.3.3.2</ecNumber>
    </recommendedName>
</protein>
<evidence type="ECO:0000313" key="6">
    <source>
        <dbReference type="Proteomes" id="UP001228504"/>
    </source>
</evidence>
<dbReference type="Gene3D" id="3.40.50.10420">
    <property type="entry name" value="NagB/RpiA/CoA transferase-like"/>
    <property type="match status" value="1"/>
</dbReference>
<proteinExistence type="inferred from homology"/>
<keyword evidence="5" id="KW-0436">Ligase</keyword>
<organism evidence="5 6">
    <name type="scientific">Eubacterium multiforme</name>
    <dbReference type="NCBI Taxonomy" id="83339"/>
    <lineage>
        <taxon>Bacteria</taxon>
        <taxon>Bacillati</taxon>
        <taxon>Bacillota</taxon>
        <taxon>Clostridia</taxon>
        <taxon>Eubacteriales</taxon>
        <taxon>Eubacteriaceae</taxon>
        <taxon>Eubacterium</taxon>
    </lineage>
</organism>
<evidence type="ECO:0000256" key="3">
    <source>
        <dbReference type="ARBA" id="ARBA00022840"/>
    </source>
</evidence>
<dbReference type="EC" id="6.3.3.2" evidence="4"/>
<name>A0ABT9UUE3_9FIRM</name>